<evidence type="ECO:0000313" key="2">
    <source>
        <dbReference type="Proteomes" id="UP000770661"/>
    </source>
</evidence>
<proteinExistence type="predicted"/>
<dbReference type="EMBL" id="JACEEZ010025492">
    <property type="protein sequence ID" value="KAG0700253.1"/>
    <property type="molecule type" value="Genomic_DNA"/>
</dbReference>
<dbReference type="Proteomes" id="UP000770661">
    <property type="component" value="Unassembled WGS sequence"/>
</dbReference>
<dbReference type="AlphaFoldDB" id="A0A8J8WG11"/>
<evidence type="ECO:0000313" key="1">
    <source>
        <dbReference type="EMBL" id="KAG0700253.1"/>
    </source>
</evidence>
<organism evidence="1 2">
    <name type="scientific">Chionoecetes opilio</name>
    <name type="common">Atlantic snow crab</name>
    <name type="synonym">Cancer opilio</name>
    <dbReference type="NCBI Taxonomy" id="41210"/>
    <lineage>
        <taxon>Eukaryota</taxon>
        <taxon>Metazoa</taxon>
        <taxon>Ecdysozoa</taxon>
        <taxon>Arthropoda</taxon>
        <taxon>Crustacea</taxon>
        <taxon>Multicrustacea</taxon>
        <taxon>Malacostraca</taxon>
        <taxon>Eumalacostraca</taxon>
        <taxon>Eucarida</taxon>
        <taxon>Decapoda</taxon>
        <taxon>Pleocyemata</taxon>
        <taxon>Brachyura</taxon>
        <taxon>Eubrachyura</taxon>
        <taxon>Majoidea</taxon>
        <taxon>Majidae</taxon>
        <taxon>Chionoecetes</taxon>
    </lineage>
</organism>
<protein>
    <submittedName>
        <fullName evidence="1">Uncharacterized protein</fullName>
    </submittedName>
</protein>
<accession>A0A8J8WG11</accession>
<dbReference type="OrthoDB" id="6380429at2759"/>
<keyword evidence="2" id="KW-1185">Reference proteome</keyword>
<name>A0A8J8WG11_CHIOP</name>
<sequence length="198" mass="21996">MLERAMAAAAGMGFLVNRGKSFLIPLPPHHLAGYAMGSRSATVRVSEVNAAKLHHRLCRASVSLIMSWSQWEFHLGSLTFAAEVTPRGWLRLRRIVKAVNAGVSVKPRDMPRPMPPQALLLLGTWLVESVFSAWRKRLPPPPVIFVMSDASDVGWGYQSSDGRQDFGGCVLLKLCNELRSYSELQWLLSGRRSHGSPY</sequence>
<gene>
    <name evidence="1" type="ORF">GWK47_025631</name>
</gene>
<comment type="caution">
    <text evidence="1">The sequence shown here is derived from an EMBL/GenBank/DDBJ whole genome shotgun (WGS) entry which is preliminary data.</text>
</comment>
<reference evidence="1" key="1">
    <citation type="submission" date="2020-07" db="EMBL/GenBank/DDBJ databases">
        <title>The High-quality genome of the commercially important snow crab, Chionoecetes opilio.</title>
        <authorList>
            <person name="Jeong J.-H."/>
            <person name="Ryu S."/>
        </authorList>
    </citation>
    <scope>NUCLEOTIDE SEQUENCE</scope>
    <source>
        <strain evidence="1">MADBK_172401_WGS</strain>
        <tissue evidence="1">Digestive gland</tissue>
    </source>
</reference>